<dbReference type="Gene3D" id="3.20.20.80">
    <property type="entry name" value="Glycosidases"/>
    <property type="match status" value="1"/>
</dbReference>
<dbReference type="InterPro" id="IPR017853">
    <property type="entry name" value="GH"/>
</dbReference>
<accession>A0ABT5S8F3</accession>
<dbReference type="PROSITE" id="PS51257">
    <property type="entry name" value="PROKAR_LIPOPROTEIN"/>
    <property type="match status" value="1"/>
</dbReference>
<dbReference type="GO" id="GO:0016787">
    <property type="term" value="F:hydrolase activity"/>
    <property type="evidence" value="ECO:0007669"/>
    <property type="project" value="UniProtKB-KW"/>
</dbReference>
<protein>
    <submittedName>
        <fullName evidence="2">Glycoside hydrolase family 2 TIM barrel-domain containing protein</fullName>
    </submittedName>
</protein>
<organism evidence="2 3">
    <name type="scientific">Polaribacter ponticola</name>
    <dbReference type="NCBI Taxonomy" id="2978475"/>
    <lineage>
        <taxon>Bacteria</taxon>
        <taxon>Pseudomonadati</taxon>
        <taxon>Bacteroidota</taxon>
        <taxon>Flavobacteriia</taxon>
        <taxon>Flavobacteriales</taxon>
        <taxon>Flavobacteriaceae</taxon>
    </lineage>
</organism>
<dbReference type="Proteomes" id="UP001151478">
    <property type="component" value="Unassembled WGS sequence"/>
</dbReference>
<dbReference type="InterPro" id="IPR006103">
    <property type="entry name" value="Glyco_hydro_2_cat"/>
</dbReference>
<evidence type="ECO:0000313" key="2">
    <source>
        <dbReference type="EMBL" id="MDD7914390.1"/>
    </source>
</evidence>
<proteinExistence type="predicted"/>
<keyword evidence="2" id="KW-0378">Hydrolase</keyword>
<comment type="caution">
    <text evidence="2">The sequence shown here is derived from an EMBL/GenBank/DDBJ whole genome shotgun (WGS) entry which is preliminary data.</text>
</comment>
<dbReference type="Pfam" id="PF02836">
    <property type="entry name" value="Glyco_hydro_2_C"/>
    <property type="match status" value="1"/>
</dbReference>
<gene>
    <name evidence="2" type="ORF">N5A56_008145</name>
</gene>
<sequence>MKNIILGLMLAIFILGSCKQEHKVTVLNNAQGIKLVVNGEGFMINGMNWDYFPVGTNFEYSLWKQSDEFIKLALDEEMTLLKNMGVNTIRVYAGIQPKWITYIYENYGIYTMLNHSFGRYGVALNGSWTPITDYRNLEVQKVLLSEVTQMAKTYKNTPGLLLFLLGNENNYGLFWAGAETEDFPDDENQKRKLGEERGRPMYKLFNEAAKQMKLIDANHPVAICNGDLLFLDMIADECPDVDIFGTNMYRGASFGDVFTKVKMQLKMPILFTEFGADAFNSQTNLEDQKMQAYYMKENWKEIYLNAAGLGKANNSIGGFTFQFSDGWWKLGQTKNLNVHDKGSSWANGGYKLDFEKGTNNMNEEWFGVCAKDATKSNGTYKLYPRAAYYALKEVHKLNPYKKEVTTAFVANYFNKINIDDALRLSAKNKVDFK</sequence>
<keyword evidence="3" id="KW-1185">Reference proteome</keyword>
<evidence type="ECO:0000313" key="3">
    <source>
        <dbReference type="Proteomes" id="UP001151478"/>
    </source>
</evidence>
<dbReference type="SUPFAM" id="SSF51445">
    <property type="entry name" value="(Trans)glycosidases"/>
    <property type="match status" value="1"/>
</dbReference>
<reference evidence="2" key="1">
    <citation type="submission" date="2023-02" db="EMBL/GenBank/DDBJ databases">
        <title>Polaribacter ponticola sp. nov., isolated from seawater.</title>
        <authorList>
            <person name="Baek J.H."/>
            <person name="Kim J.M."/>
            <person name="Choi D.G."/>
            <person name="Jeon C.O."/>
        </authorList>
    </citation>
    <scope>NUCLEOTIDE SEQUENCE</scope>
    <source>
        <strain evidence="2">MSW5</strain>
    </source>
</reference>
<dbReference type="EMBL" id="JAOSLC020000003">
    <property type="protein sequence ID" value="MDD7914390.1"/>
    <property type="molecule type" value="Genomic_DNA"/>
</dbReference>
<evidence type="ECO:0000259" key="1">
    <source>
        <dbReference type="Pfam" id="PF02836"/>
    </source>
</evidence>
<feature type="domain" description="Glycoside hydrolase family 2 catalytic" evidence="1">
    <location>
        <begin position="73"/>
        <end position="290"/>
    </location>
</feature>
<dbReference type="RefSeq" id="WP_265725011.1">
    <property type="nucleotide sequence ID" value="NZ_JAOSLC020000003.1"/>
</dbReference>
<name>A0ABT5S8F3_9FLAO</name>